<keyword evidence="2" id="KW-1133">Transmembrane helix</keyword>
<keyword evidence="4" id="KW-1185">Reference proteome</keyword>
<dbReference type="HOGENOM" id="CLU_966779_0_0_1"/>
<feature type="compositionally biased region" description="Low complexity" evidence="1">
    <location>
        <begin position="237"/>
        <end position="246"/>
    </location>
</feature>
<sequence>MLSVPSAIHLQSSIAAPTAMSKRDDASLSAGQGLHSHTDPLDGSLGPFLATCALIFVVVLAVASVFWGVHRRTRLRILPQQTSDVPTAESRLSLLSVDPGMTLPPNRLRIRSPIQRLRLLRDSSSTIPLWHSPPKTATPGFAVPDIVLSRPSPMPHSPVSPSLTTFAPPSTISVDSLRVPAARCTAAKHSPKPTPPVSLVPPSDATSQPQPQPQFPLRPRTQPLAAHQPLKQIKAGSPAKKASPAKSPKRVRKAGILGKENQRPQAQTKANHTRKIFGSRDDTWSQIL</sequence>
<accession>K5WCK3</accession>
<feature type="transmembrane region" description="Helical" evidence="2">
    <location>
        <begin position="48"/>
        <end position="69"/>
    </location>
</feature>
<organism evidence="3 4">
    <name type="scientific">Phanerochaete carnosa (strain HHB-10118-sp)</name>
    <name type="common">White-rot fungus</name>
    <name type="synonym">Peniophora carnosa</name>
    <dbReference type="NCBI Taxonomy" id="650164"/>
    <lineage>
        <taxon>Eukaryota</taxon>
        <taxon>Fungi</taxon>
        <taxon>Dikarya</taxon>
        <taxon>Basidiomycota</taxon>
        <taxon>Agaricomycotina</taxon>
        <taxon>Agaricomycetes</taxon>
        <taxon>Polyporales</taxon>
        <taxon>Phanerochaetaceae</taxon>
        <taxon>Phanerochaete</taxon>
    </lineage>
</organism>
<evidence type="ECO:0008006" key="5">
    <source>
        <dbReference type="Google" id="ProtNLM"/>
    </source>
</evidence>
<feature type="region of interest" description="Disordered" evidence="1">
    <location>
        <begin position="183"/>
        <end position="288"/>
    </location>
</feature>
<dbReference type="EMBL" id="JH930471">
    <property type="protein sequence ID" value="EKM56980.1"/>
    <property type="molecule type" value="Genomic_DNA"/>
</dbReference>
<feature type="compositionally biased region" description="Basic and acidic residues" evidence="1">
    <location>
        <begin position="278"/>
        <end position="288"/>
    </location>
</feature>
<dbReference type="Proteomes" id="UP000008370">
    <property type="component" value="Unassembled WGS sequence"/>
</dbReference>
<evidence type="ECO:0000256" key="2">
    <source>
        <dbReference type="SAM" id="Phobius"/>
    </source>
</evidence>
<name>K5WCK3_PHACS</name>
<evidence type="ECO:0000256" key="1">
    <source>
        <dbReference type="SAM" id="MobiDB-lite"/>
    </source>
</evidence>
<protein>
    <recommendedName>
        <fullName evidence="5">Transmembrane protein</fullName>
    </recommendedName>
</protein>
<proteinExistence type="predicted"/>
<gene>
    <name evidence="3" type="ORF">PHACADRAFT_208148</name>
</gene>
<dbReference type="KEGG" id="pco:PHACADRAFT_208148"/>
<reference evidence="3 4" key="1">
    <citation type="journal article" date="2012" name="BMC Genomics">
        <title>Comparative genomics of the white-rot fungi, Phanerochaete carnosa and P. chrysosporium, to elucidate the genetic basis of the distinct wood types they colonize.</title>
        <authorList>
            <person name="Suzuki H."/>
            <person name="MacDonald J."/>
            <person name="Syed K."/>
            <person name="Salamov A."/>
            <person name="Hori C."/>
            <person name="Aerts A."/>
            <person name="Henrissat B."/>
            <person name="Wiebenga A."/>
            <person name="vanKuyk P.A."/>
            <person name="Barry K."/>
            <person name="Lindquist E."/>
            <person name="LaButti K."/>
            <person name="Lapidus A."/>
            <person name="Lucas S."/>
            <person name="Coutinho P."/>
            <person name="Gong Y."/>
            <person name="Samejima M."/>
            <person name="Mahadevan R."/>
            <person name="Abou-Zaid M."/>
            <person name="de Vries R.P."/>
            <person name="Igarashi K."/>
            <person name="Yadav J.S."/>
            <person name="Grigoriev I.V."/>
            <person name="Master E.R."/>
        </authorList>
    </citation>
    <scope>NUCLEOTIDE SEQUENCE [LARGE SCALE GENOMIC DNA]</scope>
    <source>
        <strain evidence="3 4">HHB-10118-sp</strain>
    </source>
</reference>
<evidence type="ECO:0000313" key="3">
    <source>
        <dbReference type="EMBL" id="EKM56980.1"/>
    </source>
</evidence>
<dbReference type="InParanoid" id="K5WCK3"/>
<dbReference type="AlphaFoldDB" id="K5WCK3"/>
<dbReference type="GeneID" id="18912702"/>
<keyword evidence="2" id="KW-0472">Membrane</keyword>
<dbReference type="OrthoDB" id="10578342at2759"/>
<dbReference type="RefSeq" id="XP_007394809.1">
    <property type="nucleotide sequence ID" value="XM_007394747.1"/>
</dbReference>
<keyword evidence="2" id="KW-0812">Transmembrane</keyword>
<evidence type="ECO:0000313" key="4">
    <source>
        <dbReference type="Proteomes" id="UP000008370"/>
    </source>
</evidence>